<keyword evidence="3" id="KW-1185">Reference proteome</keyword>
<organism evidence="2 3">
    <name type="scientific">Roseateles saccharophilus</name>
    <name type="common">Pseudomonas saccharophila</name>
    <dbReference type="NCBI Taxonomy" id="304"/>
    <lineage>
        <taxon>Bacteria</taxon>
        <taxon>Pseudomonadati</taxon>
        <taxon>Pseudomonadota</taxon>
        <taxon>Betaproteobacteria</taxon>
        <taxon>Burkholderiales</taxon>
        <taxon>Sphaerotilaceae</taxon>
        <taxon>Roseateles</taxon>
    </lineage>
</organism>
<evidence type="ECO:0008006" key="4">
    <source>
        <dbReference type="Google" id="ProtNLM"/>
    </source>
</evidence>
<gene>
    <name evidence="2" type="ORF">J2X20_000572</name>
</gene>
<reference evidence="2 3" key="1">
    <citation type="submission" date="2023-07" db="EMBL/GenBank/DDBJ databases">
        <title>Sorghum-associated microbial communities from plants grown in Nebraska, USA.</title>
        <authorList>
            <person name="Schachtman D."/>
        </authorList>
    </citation>
    <scope>NUCLEOTIDE SEQUENCE [LARGE SCALE GENOMIC DNA]</scope>
    <source>
        <strain evidence="2 3">BE314</strain>
    </source>
</reference>
<sequence length="1644" mass="178069">MLDAIGSGSYVGRDDAAQAEEARRRAEEAARRAAEEARRRAEEARRRAEEAKRQAEAARKAAEEAEAKAQQTQAQADQDKASAAKADLKAKSADALKAEAQAVFKEKEQGLAQAKLKDAQDNRAPLAPSAATQDAQKQVDKARATYAFYDPLAATTSFNSGSPFINGLGPVRAQPSLGGNPLSPGLWTPAGAPSFGIKQGPPVAKHDVDGYAKQIQDVYAQSGAAAAAQQLAQAMGDTSLSPEQRKQLMAKAQPVVGKLAETAGQEARHTDLPADGQAGKTPGIDDKAEYRALVDDLATATDAAGDPAQARQLAQTLLNHLAAPAKPGGGADGLDLFGDALRAHNAGKGALHDAVLFALQSPQNAQAGSVLAAPPDTLASTVRLIAGVPEPAGVAGASPKELAAMKTYTDDEIDLSHQLLVDARTKEAELAKYKPGSEDYEKAAQAYRSASNLTIRERAKSEQAIAAELRQTYQADPKNAVATEDAAHEIAKRFRDDPEAQMVVDAALKTVKTENAQQRDTGNKLYEFHRATDEVTALQAQLNVSGHVDEGAYKTALADYQTKRDAVMQALGHEISLGAAGQPDGTARDKAIDDAAMGLVDRYLGDEDLVRMAAAARIISHTESASGTTDKMLALGKAMPADTSLQIRELVMSAPGVKQLVDSYVNESAQAVTDAYDKGVKDYKDEYGDTYRRDKNYAAPATAATRKLMELTDPSQHPELTPEITARIVNKLFGPQSNGTLDKVINDVSLHGEHSAELMTIDGTPQDFHSFRDLDNDMLLGYGLKDFDEIMGGITTVIDRAAAGSHPTGNGPDGKPAMAWESGEVQKAVESAGHAFTMNIVQNWGPQQGRLNGGFQRAIANGAGVTLALETAKQEKEFQFQMDWGPAGGKKVDLAKETLQSAAKGLDDQKNSSRQLFEDKHKDMAPLEVPQLRFGKLMTEEQQQKALQAVIKLHPDFVKDFENGKRALDARGYRLLRDSEMVTFYGADDRLGKHEGFGQVDDQRKALLDDDYTKTMLMGSDAASTRIKEQSVHASLNWMRDAGIVPPAALGPVPVNLYLQWTGDFAENAIENNLLKRKYGDGYGRLGNHGPAAAASWGAVGLTQLWFTDYLYHNAKFDASESWRKPVLLGLVGGFAGIKALEAGAALTYKGAQALPQSMQKVLNDTKGLPSIETIRRGSEFTRTAEWKSIGFFGLLHADAAVWDWSRINFEINHLQDGKPVDQRNFWTATVNLSNDVAISTLEFKGAWDLLKDPKLPPAEAKRILEEGGTLLTRDGPIKGAQVAIEKAIDKYAIGRFGLKTVMAPANLYKFIGELMAKKLPFMEAGPAGWLATMAWTATDLINWYGNEQKAHQQLEAVDRDFLTAAGMSPGAADNLADRDLLKANFTRWLSGESLAEGLLDAYSDAKGDPDKFVDWVNELQRTGRLEQVRQASEYDTDKQAPEHYEAFLALPEDPTKVDLSYSSVKYNQGKKRFEDPMTQTYYRGGSWVYDKDIAAAPGAAKANDPGKAHYFIDYNPKSREIHCRADVNIRLSAREGDGLKNWLQAHGIAPPPLPKPDDTPPAPVDTSKTARSNTYTVNADESVWSIAGNDPKVVEWIYGHNLWLNDRMESDKRPINARGGQNPNYIEVGDVLVLPDGYHAPQS</sequence>
<feature type="compositionally biased region" description="Basic and acidic residues" evidence="1">
    <location>
        <begin position="12"/>
        <end position="67"/>
    </location>
</feature>
<name>A0ABU1YGT2_ROSSA</name>
<evidence type="ECO:0000256" key="1">
    <source>
        <dbReference type="SAM" id="MobiDB-lite"/>
    </source>
</evidence>
<feature type="compositionally biased region" description="Basic and acidic residues" evidence="1">
    <location>
        <begin position="108"/>
        <end position="121"/>
    </location>
</feature>
<comment type="caution">
    <text evidence="2">The sequence shown here is derived from an EMBL/GenBank/DDBJ whole genome shotgun (WGS) entry which is preliminary data.</text>
</comment>
<feature type="region of interest" description="Disordered" evidence="1">
    <location>
        <begin position="108"/>
        <end position="135"/>
    </location>
</feature>
<evidence type="ECO:0000313" key="2">
    <source>
        <dbReference type="EMBL" id="MDR7267943.1"/>
    </source>
</evidence>
<feature type="region of interest" description="Disordered" evidence="1">
    <location>
        <begin position="1546"/>
        <end position="1572"/>
    </location>
</feature>
<feature type="region of interest" description="Disordered" evidence="1">
    <location>
        <begin position="1"/>
        <end position="92"/>
    </location>
</feature>
<feature type="region of interest" description="Disordered" evidence="1">
    <location>
        <begin position="263"/>
        <end position="284"/>
    </location>
</feature>
<dbReference type="EMBL" id="JAVDXU010000001">
    <property type="protein sequence ID" value="MDR7267943.1"/>
    <property type="molecule type" value="Genomic_DNA"/>
</dbReference>
<dbReference type="Proteomes" id="UP001180453">
    <property type="component" value="Unassembled WGS sequence"/>
</dbReference>
<dbReference type="RefSeq" id="WP_310260597.1">
    <property type="nucleotide sequence ID" value="NZ_JAVDXU010000001.1"/>
</dbReference>
<proteinExistence type="predicted"/>
<evidence type="ECO:0000313" key="3">
    <source>
        <dbReference type="Proteomes" id="UP001180453"/>
    </source>
</evidence>
<feature type="compositionally biased region" description="Basic and acidic residues" evidence="1">
    <location>
        <begin position="77"/>
        <end position="92"/>
    </location>
</feature>
<accession>A0ABU1YGT2</accession>
<feature type="compositionally biased region" description="Pro residues" evidence="1">
    <location>
        <begin position="1550"/>
        <end position="1564"/>
    </location>
</feature>
<protein>
    <recommendedName>
        <fullName evidence="4">LysM domain-containing protein</fullName>
    </recommendedName>
</protein>